<accession>A0A8G0PK08</accession>
<keyword evidence="3" id="KW-1185">Reference proteome</keyword>
<feature type="compositionally biased region" description="Low complexity" evidence="1">
    <location>
        <begin position="206"/>
        <end position="220"/>
    </location>
</feature>
<gene>
    <name evidence="2" type="ORF">H0G86_009126</name>
</gene>
<feature type="compositionally biased region" description="Polar residues" evidence="1">
    <location>
        <begin position="9"/>
        <end position="22"/>
    </location>
</feature>
<name>A0A8G0PK08_9HYPO</name>
<dbReference type="Proteomes" id="UP000826661">
    <property type="component" value="Chromosome V"/>
</dbReference>
<dbReference type="AlphaFoldDB" id="A0A8G0PK08"/>
<evidence type="ECO:0000256" key="1">
    <source>
        <dbReference type="SAM" id="MobiDB-lite"/>
    </source>
</evidence>
<evidence type="ECO:0000313" key="3">
    <source>
        <dbReference type="Proteomes" id="UP000826661"/>
    </source>
</evidence>
<evidence type="ECO:0000313" key="2">
    <source>
        <dbReference type="EMBL" id="QYT02120.1"/>
    </source>
</evidence>
<dbReference type="EMBL" id="CP075868">
    <property type="protein sequence ID" value="QYT02120.1"/>
    <property type="molecule type" value="Genomic_DNA"/>
</dbReference>
<organism evidence="2 3">
    <name type="scientific">Trichoderma simmonsii</name>
    <dbReference type="NCBI Taxonomy" id="1491479"/>
    <lineage>
        <taxon>Eukaryota</taxon>
        <taxon>Fungi</taxon>
        <taxon>Dikarya</taxon>
        <taxon>Ascomycota</taxon>
        <taxon>Pezizomycotina</taxon>
        <taxon>Sordariomycetes</taxon>
        <taxon>Hypocreomycetidae</taxon>
        <taxon>Hypocreales</taxon>
        <taxon>Hypocreaceae</taxon>
        <taxon>Trichoderma</taxon>
    </lineage>
</organism>
<protein>
    <submittedName>
        <fullName evidence="2">Uncharacterized protein</fullName>
    </submittedName>
</protein>
<reference evidence="2 3" key="1">
    <citation type="journal article" date="2021" name="BMC Genomics">
        <title>Telomere-to-telomere genome assembly of asparaginase-producing Trichoderma simmonsii.</title>
        <authorList>
            <person name="Chung D."/>
            <person name="Kwon Y.M."/>
            <person name="Yang Y."/>
        </authorList>
    </citation>
    <scope>NUCLEOTIDE SEQUENCE [LARGE SCALE GENOMIC DNA]</scope>
    <source>
        <strain evidence="2 3">GH-Sj1</strain>
    </source>
</reference>
<feature type="region of interest" description="Disordered" evidence="1">
    <location>
        <begin position="1"/>
        <end position="40"/>
    </location>
</feature>
<feature type="region of interest" description="Disordered" evidence="1">
    <location>
        <begin position="196"/>
        <end position="220"/>
    </location>
</feature>
<sequence length="220" mass="24619">MDSRDPRQDASQLPTTPSSNFKNFKRAGSGSRSTSQLHKARGITEVWNRNTISKDSTQSNELCALALRNRNTISKDLTQSDKPFEYRQMRSGSLAIPPSASPGLYAVHQPNPAQQQQMLQQQQQQQQMVAAAVPNGNFNGIDIVAQSAGMTPQRQQQMLHHLQREMMLQRHQQQQQQQQEMVAAALQKAKLNGGSIASKGAGMTPQQQQRMIQGMQRRLM</sequence>
<proteinExistence type="predicted"/>